<gene>
    <name evidence="1" type="ORF">PFISCL1PPCAC_15335</name>
</gene>
<comment type="caution">
    <text evidence="1">The sequence shown here is derived from an EMBL/GenBank/DDBJ whole genome shotgun (WGS) entry which is preliminary data.</text>
</comment>
<proteinExistence type="predicted"/>
<feature type="non-terminal residue" evidence="1">
    <location>
        <position position="68"/>
    </location>
</feature>
<feature type="non-terminal residue" evidence="1">
    <location>
        <position position="1"/>
    </location>
</feature>
<evidence type="ECO:0000313" key="1">
    <source>
        <dbReference type="EMBL" id="GMT24038.1"/>
    </source>
</evidence>
<keyword evidence="2" id="KW-1185">Reference proteome</keyword>
<organism evidence="1 2">
    <name type="scientific">Pristionchus fissidentatus</name>
    <dbReference type="NCBI Taxonomy" id="1538716"/>
    <lineage>
        <taxon>Eukaryota</taxon>
        <taxon>Metazoa</taxon>
        <taxon>Ecdysozoa</taxon>
        <taxon>Nematoda</taxon>
        <taxon>Chromadorea</taxon>
        <taxon>Rhabditida</taxon>
        <taxon>Rhabditina</taxon>
        <taxon>Diplogasteromorpha</taxon>
        <taxon>Diplogasteroidea</taxon>
        <taxon>Neodiplogasteridae</taxon>
        <taxon>Pristionchus</taxon>
    </lineage>
</organism>
<protein>
    <submittedName>
        <fullName evidence="1">Uncharacterized protein</fullName>
    </submittedName>
</protein>
<dbReference type="AlphaFoldDB" id="A0AAV5W034"/>
<accession>A0AAV5W034</accession>
<name>A0AAV5W034_9BILA</name>
<sequence length="68" mass="7910">ETSFTFLIGHSVCLPVECDFRQTADHYCEANTEKSIFTLKLSPDRSHISIERSSNDDIHRRCDYCLKE</sequence>
<evidence type="ECO:0000313" key="2">
    <source>
        <dbReference type="Proteomes" id="UP001432322"/>
    </source>
</evidence>
<dbReference type="Proteomes" id="UP001432322">
    <property type="component" value="Unassembled WGS sequence"/>
</dbReference>
<reference evidence="1" key="1">
    <citation type="submission" date="2023-10" db="EMBL/GenBank/DDBJ databases">
        <title>Genome assembly of Pristionchus species.</title>
        <authorList>
            <person name="Yoshida K."/>
            <person name="Sommer R.J."/>
        </authorList>
    </citation>
    <scope>NUCLEOTIDE SEQUENCE</scope>
    <source>
        <strain evidence="1">RS5133</strain>
    </source>
</reference>
<dbReference type="EMBL" id="BTSY01000004">
    <property type="protein sequence ID" value="GMT24038.1"/>
    <property type="molecule type" value="Genomic_DNA"/>
</dbReference>